<sequence>MSNTTTLNVAILHFFTRTILEHSIIFGTFNVPNKQKFMFV</sequence>
<protein>
    <submittedName>
        <fullName evidence="1">Uncharacterized protein</fullName>
    </submittedName>
</protein>
<accession>A0A8S5N0L9</accession>
<proteinExistence type="predicted"/>
<name>A0A8S5N0L9_9CAUD</name>
<evidence type="ECO:0000313" key="1">
    <source>
        <dbReference type="EMBL" id="DAD87675.1"/>
    </source>
</evidence>
<dbReference type="EMBL" id="BK015024">
    <property type="protein sequence ID" value="DAD87675.1"/>
    <property type="molecule type" value="Genomic_DNA"/>
</dbReference>
<reference evidence="1" key="1">
    <citation type="journal article" date="2021" name="Proc. Natl. Acad. Sci. U.S.A.">
        <title>A Catalog of Tens of Thousands of Viruses from Human Metagenomes Reveals Hidden Associations with Chronic Diseases.</title>
        <authorList>
            <person name="Tisza M.J."/>
            <person name="Buck C.B."/>
        </authorList>
    </citation>
    <scope>NUCLEOTIDE SEQUENCE</scope>
    <source>
        <strain evidence="1">Ctyhm34</strain>
    </source>
</reference>
<organism evidence="1">
    <name type="scientific">Podoviridae sp. ctyhm34</name>
    <dbReference type="NCBI Taxonomy" id="2826595"/>
    <lineage>
        <taxon>Viruses</taxon>
        <taxon>Duplodnaviria</taxon>
        <taxon>Heunggongvirae</taxon>
        <taxon>Uroviricota</taxon>
        <taxon>Caudoviricetes</taxon>
    </lineage>
</organism>